<dbReference type="OrthoDB" id="415622at2"/>
<dbReference type="AlphaFoldDB" id="A0A1G7U6U3"/>
<evidence type="ECO:0000313" key="1">
    <source>
        <dbReference type="EMBL" id="SDG43385.1"/>
    </source>
</evidence>
<name>A0A1G7U6U3_9FLAO</name>
<proteinExistence type="predicted"/>
<reference evidence="2" key="1">
    <citation type="submission" date="2016-10" db="EMBL/GenBank/DDBJ databases">
        <authorList>
            <person name="Varghese N."/>
            <person name="Submissions S."/>
        </authorList>
    </citation>
    <scope>NUCLEOTIDE SEQUENCE [LARGE SCALE GENOMIC DNA]</scope>
    <source>
        <strain evidence="2">DSM 19684</strain>
    </source>
</reference>
<dbReference type="RefSeq" id="WP_089874563.1">
    <property type="nucleotide sequence ID" value="NZ_FNBH01000004.1"/>
</dbReference>
<sequence>MKTLQLFNAVIAKESNEKAFVSDLGIVIEPNAVWAKNQILNFYAKEKLSSEALNSTFHKSWSKIKKSSRFELLLDQIKHYFSTYGSNFQDEMYIPNEVLEVPENKLTFKIIKAYSKEELTKKALELLQSGIALKEETIDDLLFVLTKELNYQFMGDETVKNKEAVVKIADLFEIYPKNPTEFLRYIVFKATDSTLLIKNNEVLEAIKSTKYNPTKAFETFGLEKLATIFNRFKPIFLAFKDKNPTIINKISKLSKTLHQPLISNPLNDVTNSLLSENEKHWLDNATPFALFKALSACYSRMNGQNAFVYRIRNGKSWVKKNKSKDEVWSNYYFILEYMKTRFNLSGKRIFIPKDIDYALPTSEKMFVGNIPTGTRFYAKKMAVGIYWENKWGANDLDLSGLNIGGKIGWNAQYNQNEGNLMYSGDITDAPNGATEYLYANRGLSFPTLVICNVFGGSSEAGYKIVIGKGDEIDYNYMMNPNNLLLEAKCTSVQRQNILGILIPNDATQCFVILNFGAGHSHVSGNSEISTLATQALYQQWSNPLIFNELIVELGAVLVDKKEDSDFDFSLNKLEKDSFTKIFYK</sequence>
<dbReference type="EMBL" id="FNBH01000004">
    <property type="protein sequence ID" value="SDG43385.1"/>
    <property type="molecule type" value="Genomic_DNA"/>
</dbReference>
<organism evidence="1 2">
    <name type="scientific">Epilithonimonas hungarica</name>
    <dbReference type="NCBI Taxonomy" id="454006"/>
    <lineage>
        <taxon>Bacteria</taxon>
        <taxon>Pseudomonadati</taxon>
        <taxon>Bacteroidota</taxon>
        <taxon>Flavobacteriia</taxon>
        <taxon>Flavobacteriales</taxon>
        <taxon>Weeksellaceae</taxon>
        <taxon>Chryseobacterium group</taxon>
        <taxon>Epilithonimonas</taxon>
    </lineage>
</organism>
<keyword evidence="2" id="KW-1185">Reference proteome</keyword>
<dbReference type="Proteomes" id="UP000199203">
    <property type="component" value="Unassembled WGS sequence"/>
</dbReference>
<gene>
    <name evidence="1" type="ORF">SAMN05421825_3344</name>
</gene>
<dbReference type="STRING" id="454006.SAMN05421825_3344"/>
<evidence type="ECO:0000313" key="2">
    <source>
        <dbReference type="Proteomes" id="UP000199203"/>
    </source>
</evidence>
<protein>
    <submittedName>
        <fullName evidence="1">Uncharacterized protein</fullName>
    </submittedName>
</protein>
<accession>A0A1G7U6U3</accession>